<dbReference type="Proteomes" id="UP000581688">
    <property type="component" value="Unassembled WGS sequence"/>
</dbReference>
<reference evidence="1 2" key="1">
    <citation type="submission" date="2020-08" db="EMBL/GenBank/DDBJ databases">
        <title>Genomic Encyclopedia of Type Strains, Phase IV (KMG-IV): sequencing the most valuable type-strain genomes for metagenomic binning, comparative biology and taxonomic classification.</title>
        <authorList>
            <person name="Goeker M."/>
        </authorList>
    </citation>
    <scope>NUCLEOTIDE SEQUENCE [LARGE SCALE GENOMIC DNA]</scope>
    <source>
        <strain evidence="1 2">DSM 19612</strain>
    </source>
</reference>
<evidence type="ECO:0000313" key="2">
    <source>
        <dbReference type="Proteomes" id="UP000581688"/>
    </source>
</evidence>
<evidence type="ECO:0000313" key="1">
    <source>
        <dbReference type="EMBL" id="MBB6452655.1"/>
    </source>
</evidence>
<dbReference type="RefSeq" id="WP_174495226.1">
    <property type="nucleotide sequence ID" value="NZ_CADDWK010000003.1"/>
</dbReference>
<keyword evidence="2" id="KW-1185">Reference proteome</keyword>
<protein>
    <submittedName>
        <fullName evidence="1">Uncharacterized protein</fullName>
    </submittedName>
</protein>
<proteinExistence type="predicted"/>
<comment type="caution">
    <text evidence="1">The sequence shown here is derived from an EMBL/GenBank/DDBJ whole genome shotgun (WGS) entry which is preliminary data.</text>
</comment>
<gene>
    <name evidence="1" type="ORF">HNQ94_001101</name>
</gene>
<name>A0A841Q2J1_9BACI</name>
<dbReference type="EMBL" id="JACHGH010000003">
    <property type="protein sequence ID" value="MBB6452655.1"/>
    <property type="molecule type" value="Genomic_DNA"/>
</dbReference>
<sequence>MKKYIMFSLIGFLLYANPFVIFAETKPSLSNECLKEMKNRDEQMNQKVVDDLVKSFRLPVKEEHYYAMKFEDIDAAYLLYGGRLGDPYYKSIVHLFDQTGPTIGKPVLFIQPQLAYFLYKKPDHSNVMMSLKLNEDQWEVVEEKITAGKEIKYIKVKCEKDYINQKKKYYNK</sequence>
<accession>A0A841Q2J1</accession>
<dbReference type="AlphaFoldDB" id="A0A841Q2J1"/>
<organism evidence="1 2">
    <name type="scientific">Salirhabdus euzebyi</name>
    <dbReference type="NCBI Taxonomy" id="394506"/>
    <lineage>
        <taxon>Bacteria</taxon>
        <taxon>Bacillati</taxon>
        <taxon>Bacillota</taxon>
        <taxon>Bacilli</taxon>
        <taxon>Bacillales</taxon>
        <taxon>Bacillaceae</taxon>
        <taxon>Salirhabdus</taxon>
    </lineage>
</organism>